<keyword evidence="8" id="KW-1185">Reference proteome</keyword>
<organism evidence="7 8">
    <name type="scientific">Brevundimonas vancanneytii</name>
    <dbReference type="NCBI Taxonomy" id="1325724"/>
    <lineage>
        <taxon>Bacteria</taxon>
        <taxon>Pseudomonadati</taxon>
        <taxon>Pseudomonadota</taxon>
        <taxon>Alphaproteobacteria</taxon>
        <taxon>Caulobacterales</taxon>
        <taxon>Caulobacteraceae</taxon>
        <taxon>Brevundimonas</taxon>
    </lineage>
</organism>
<keyword evidence="4" id="KW-0472">Membrane</keyword>
<keyword evidence="3" id="KW-1133">Transmembrane helix</keyword>
<feature type="compositionally biased region" description="Pro residues" evidence="5">
    <location>
        <begin position="53"/>
        <end position="65"/>
    </location>
</feature>
<feature type="domain" description="TonB C-terminal" evidence="6">
    <location>
        <begin position="162"/>
        <end position="227"/>
    </location>
</feature>
<dbReference type="Pfam" id="PF03544">
    <property type="entry name" value="TonB_C"/>
    <property type="match status" value="1"/>
</dbReference>
<dbReference type="AlphaFoldDB" id="A0A4P1K7S1"/>
<gene>
    <name evidence="7" type="ORF">NCTC9239_02094</name>
</gene>
<evidence type="ECO:0000313" key="8">
    <source>
        <dbReference type="Proteomes" id="UP000309952"/>
    </source>
</evidence>
<evidence type="ECO:0000256" key="3">
    <source>
        <dbReference type="ARBA" id="ARBA00022989"/>
    </source>
</evidence>
<evidence type="ECO:0000313" key="7">
    <source>
        <dbReference type="EMBL" id="VTO16477.1"/>
    </source>
</evidence>
<dbReference type="GO" id="GO:0055085">
    <property type="term" value="P:transmembrane transport"/>
    <property type="evidence" value="ECO:0007669"/>
    <property type="project" value="InterPro"/>
</dbReference>
<reference evidence="7 8" key="1">
    <citation type="submission" date="2019-04" db="EMBL/GenBank/DDBJ databases">
        <authorList>
            <consortium name="Pathogen Informatics"/>
        </authorList>
    </citation>
    <scope>NUCLEOTIDE SEQUENCE [LARGE SCALE GENOMIC DNA]</scope>
    <source>
        <strain evidence="7 8">NCTC9239</strain>
    </source>
</reference>
<dbReference type="SUPFAM" id="SSF74653">
    <property type="entry name" value="TolA/TonB C-terminal domain"/>
    <property type="match status" value="1"/>
</dbReference>
<feature type="compositionally biased region" description="Gly residues" evidence="5">
    <location>
        <begin position="118"/>
        <end position="143"/>
    </location>
</feature>
<sequence>MRLKRMKQWRWGAAGLVALLHLGAFVLLGVGRPEAPFIALPPPIIVDLVRPEPISPPPPPPPPEPASSQGGGAPAAPSVVRPARPRPEPPKPEVTPPPRPAPEQPLVIGVAPEPGPTPGQGQGGQGTGSGGGSGSGVGSGVGDGPPRIIRGPTVGELRTLHPREAFRQRRGGQATLACRVRLDTTLSDCRLVDESPPGMGFGQAALAASRYFRFRPPTQNGAPIDGREVRVGVEWP</sequence>
<keyword evidence="2" id="KW-0812">Transmembrane</keyword>
<accession>A0A4P1K7S1</accession>
<evidence type="ECO:0000256" key="2">
    <source>
        <dbReference type="ARBA" id="ARBA00022692"/>
    </source>
</evidence>
<dbReference type="GO" id="GO:0016020">
    <property type="term" value="C:membrane"/>
    <property type="evidence" value="ECO:0007669"/>
    <property type="project" value="UniProtKB-SubCell"/>
</dbReference>
<protein>
    <submittedName>
        <fullName evidence="7">TonB family C-terminal domain</fullName>
    </submittedName>
</protein>
<feature type="region of interest" description="Disordered" evidence="5">
    <location>
        <begin position="51"/>
        <end position="152"/>
    </location>
</feature>
<dbReference type="InterPro" id="IPR037682">
    <property type="entry name" value="TonB_C"/>
</dbReference>
<proteinExistence type="predicted"/>
<evidence type="ECO:0000256" key="1">
    <source>
        <dbReference type="ARBA" id="ARBA00004167"/>
    </source>
</evidence>
<dbReference type="NCBIfam" id="TIGR01352">
    <property type="entry name" value="tonB_Cterm"/>
    <property type="match status" value="1"/>
</dbReference>
<name>A0A4P1K7S1_9CAUL</name>
<comment type="subcellular location">
    <subcellularLocation>
        <location evidence="1">Membrane</location>
        <topology evidence="1">Single-pass membrane protein</topology>
    </subcellularLocation>
</comment>
<evidence type="ECO:0000256" key="4">
    <source>
        <dbReference type="ARBA" id="ARBA00023136"/>
    </source>
</evidence>
<evidence type="ECO:0000259" key="6">
    <source>
        <dbReference type="Pfam" id="PF03544"/>
    </source>
</evidence>
<dbReference type="EMBL" id="LR588407">
    <property type="protein sequence ID" value="VTO16477.1"/>
    <property type="molecule type" value="Genomic_DNA"/>
</dbReference>
<dbReference type="Proteomes" id="UP000309952">
    <property type="component" value="Chromosome"/>
</dbReference>
<evidence type="ECO:0000256" key="5">
    <source>
        <dbReference type="SAM" id="MobiDB-lite"/>
    </source>
</evidence>
<feature type="compositionally biased region" description="Pro residues" evidence="5">
    <location>
        <begin position="92"/>
        <end position="103"/>
    </location>
</feature>
<dbReference type="Gene3D" id="3.30.1150.10">
    <property type="match status" value="1"/>
</dbReference>
<dbReference type="InterPro" id="IPR006260">
    <property type="entry name" value="TonB/TolA_C"/>
</dbReference>
<dbReference type="KEGG" id="bvy:NCTC9239_02094"/>